<evidence type="ECO:0000313" key="4">
    <source>
        <dbReference type="Proteomes" id="UP000677803"/>
    </source>
</evidence>
<keyword evidence="2" id="KW-0812">Transmembrane</keyword>
<sequence length="73" mass="8134">MPGDSRFSREAPQSVPDKLERRGTMGTTVVTLEDVRALEAKDEQEESVLALLGIVGTFLNLFVIVFVYIYTTL</sequence>
<feature type="transmembrane region" description="Helical" evidence="2">
    <location>
        <begin position="48"/>
        <end position="70"/>
    </location>
</feature>
<keyword evidence="2" id="KW-0472">Membrane</keyword>
<dbReference type="OrthoDB" id="8932998at2759"/>
<keyword evidence="4" id="KW-1185">Reference proteome</keyword>
<dbReference type="Proteomes" id="UP000677803">
    <property type="component" value="Unassembled WGS sequence"/>
</dbReference>
<dbReference type="Pfam" id="PF21954">
    <property type="entry name" value="TUNAR"/>
    <property type="match status" value="1"/>
</dbReference>
<accession>A0A8S4BRU6</accession>
<dbReference type="EMBL" id="CAJRST010039999">
    <property type="protein sequence ID" value="CAG6018159.1"/>
    <property type="molecule type" value="Genomic_DNA"/>
</dbReference>
<evidence type="ECO:0000256" key="2">
    <source>
        <dbReference type="SAM" id="Phobius"/>
    </source>
</evidence>
<comment type="caution">
    <text evidence="3">The sequence shown here is derived from an EMBL/GenBank/DDBJ whole genome shotgun (WGS) entry which is preliminary data.</text>
</comment>
<evidence type="ECO:0000313" key="3">
    <source>
        <dbReference type="EMBL" id="CAG6018159.1"/>
    </source>
</evidence>
<name>A0A8S4BRU6_9TELE</name>
<dbReference type="AlphaFoldDB" id="A0A8S4BRU6"/>
<dbReference type="InterPro" id="IPR054138">
    <property type="entry name" value="TUNAR"/>
</dbReference>
<organism evidence="3 4">
    <name type="scientific">Menidia menidia</name>
    <name type="common">Atlantic silverside</name>
    <dbReference type="NCBI Taxonomy" id="238744"/>
    <lineage>
        <taxon>Eukaryota</taxon>
        <taxon>Metazoa</taxon>
        <taxon>Chordata</taxon>
        <taxon>Craniata</taxon>
        <taxon>Vertebrata</taxon>
        <taxon>Euteleostomi</taxon>
        <taxon>Actinopterygii</taxon>
        <taxon>Neopterygii</taxon>
        <taxon>Teleostei</taxon>
        <taxon>Neoteleostei</taxon>
        <taxon>Acanthomorphata</taxon>
        <taxon>Ovalentaria</taxon>
        <taxon>Atherinomorphae</taxon>
        <taxon>Atheriniformes</taxon>
        <taxon>Atherinopsidae</taxon>
        <taxon>Menidiinae</taxon>
        <taxon>Menidia</taxon>
    </lineage>
</organism>
<proteinExistence type="predicted"/>
<gene>
    <name evidence="3" type="ORF">MMEN_LOCUS21002</name>
</gene>
<evidence type="ECO:0000256" key="1">
    <source>
        <dbReference type="SAM" id="MobiDB-lite"/>
    </source>
</evidence>
<feature type="region of interest" description="Disordered" evidence="1">
    <location>
        <begin position="1"/>
        <end position="20"/>
    </location>
</feature>
<protein>
    <submittedName>
        <fullName evidence="3">(Atlantic silverside) hypothetical protein</fullName>
    </submittedName>
</protein>
<keyword evidence="2" id="KW-1133">Transmembrane helix</keyword>
<reference evidence="3" key="1">
    <citation type="submission" date="2021-05" db="EMBL/GenBank/DDBJ databases">
        <authorList>
            <person name="Tigano A."/>
        </authorList>
    </citation>
    <scope>NUCLEOTIDE SEQUENCE</scope>
</reference>